<reference evidence="11 12" key="1">
    <citation type="journal article" date="2018" name="Nat. Biotechnol.">
        <title>A standardized bacterial taxonomy based on genome phylogeny substantially revises the tree of life.</title>
        <authorList>
            <person name="Parks D.H."/>
            <person name="Chuvochina M."/>
            <person name="Waite D.W."/>
            <person name="Rinke C."/>
            <person name="Skarshewski A."/>
            <person name="Chaumeil P.A."/>
            <person name="Hugenholtz P."/>
        </authorList>
    </citation>
    <scope>NUCLEOTIDE SEQUENCE [LARGE SCALE GENOMIC DNA]</scope>
    <source>
        <strain evidence="9">UBA8707</strain>
        <strain evidence="10">UBA9881</strain>
    </source>
</reference>
<comment type="subcellular location">
    <subcellularLocation>
        <location evidence="1">Cell membrane</location>
        <topology evidence="1">Multi-pass membrane protein</topology>
    </subcellularLocation>
</comment>
<keyword evidence="6 7" id="KW-0472">Membrane</keyword>
<gene>
    <name evidence="9" type="ORF">DEF21_01400</name>
    <name evidence="10" type="ORF">DHR80_01385</name>
</gene>
<keyword evidence="5 7" id="KW-1133">Transmembrane helix</keyword>
<dbReference type="PANTHER" id="PTHR43414:SF1">
    <property type="entry name" value="PEPTIDE PERMEASE"/>
    <property type="match status" value="1"/>
</dbReference>
<accession>A0A358HMX8</accession>
<feature type="transmembrane region" description="Helical" evidence="7">
    <location>
        <begin position="162"/>
        <end position="186"/>
    </location>
</feature>
<feature type="transmembrane region" description="Helical" evidence="7">
    <location>
        <begin position="247"/>
        <end position="269"/>
    </location>
</feature>
<evidence type="ECO:0000256" key="6">
    <source>
        <dbReference type="ARBA" id="ARBA00023136"/>
    </source>
</evidence>
<sequence>MSPRRQINLLFALQLISMGAMEMSGPFWPVHLRPLTPSDDLFTFATITVYVGPMFGIMLTSSFWGRMGDRFGHRAMMMRALFGLAITQFALAFAGDVWLILILRFLQGGCAGYIAPAQAYGVRIENPTRRAKLFAFLQVSTNLGSLAGALVGGVILDRATFFWINFSAAILCCICLASVWVFLPVIEPYPHRDLSAKGRRTSSSSSINLLRSPQVVLILSILGMLLLGRMVTQAPFSMYVLSTFNVGNWVVGLCYGLLALGFVASASLWARYFESRSTRDVLRGMSLVIAGCIIVVLLAGVTRSILVFTAIYFVWGALLGATTPVLTSLVSRSVCDHQQGHVLGLTQSTAQFSAISGIALGACFSQFAGLSNVYFLVGFVYAVALILAVVVRGQLGRAKQPSYIPGG</sequence>
<dbReference type="Proteomes" id="UP000264753">
    <property type="component" value="Unassembled WGS sequence"/>
</dbReference>
<keyword evidence="4 7" id="KW-0812">Transmembrane</keyword>
<evidence type="ECO:0000313" key="10">
    <source>
        <dbReference type="EMBL" id="HCW65868.1"/>
    </source>
</evidence>
<keyword evidence="3" id="KW-1003">Cell membrane</keyword>
<feature type="transmembrane region" description="Helical" evidence="7">
    <location>
        <begin position="305"/>
        <end position="330"/>
    </location>
</feature>
<dbReference type="PANTHER" id="PTHR43414">
    <property type="entry name" value="MULTIDRUG RESISTANCE PROTEIN MDTG"/>
    <property type="match status" value="1"/>
</dbReference>
<evidence type="ECO:0000256" key="2">
    <source>
        <dbReference type="ARBA" id="ARBA00022448"/>
    </source>
</evidence>
<proteinExistence type="predicted"/>
<dbReference type="GO" id="GO:0005886">
    <property type="term" value="C:plasma membrane"/>
    <property type="evidence" value="ECO:0007669"/>
    <property type="project" value="UniProtKB-SubCell"/>
</dbReference>
<feature type="domain" description="Major facilitator superfamily (MFS) profile" evidence="8">
    <location>
        <begin position="1"/>
        <end position="396"/>
    </location>
</feature>
<feature type="transmembrane region" description="Helical" evidence="7">
    <location>
        <begin position="133"/>
        <end position="156"/>
    </location>
</feature>
<feature type="transmembrane region" description="Helical" evidence="7">
    <location>
        <begin position="342"/>
        <end position="367"/>
    </location>
</feature>
<dbReference type="PROSITE" id="PS50850">
    <property type="entry name" value="MFS"/>
    <property type="match status" value="1"/>
</dbReference>
<evidence type="ECO:0000313" key="12">
    <source>
        <dbReference type="Proteomes" id="UP000264753"/>
    </source>
</evidence>
<feature type="transmembrane region" description="Helical" evidence="7">
    <location>
        <begin position="207"/>
        <end position="227"/>
    </location>
</feature>
<keyword evidence="2" id="KW-0813">Transport</keyword>
<dbReference type="InterPro" id="IPR011701">
    <property type="entry name" value="MFS"/>
</dbReference>
<dbReference type="Proteomes" id="UP000264179">
    <property type="component" value="Unassembled WGS sequence"/>
</dbReference>
<evidence type="ECO:0000256" key="7">
    <source>
        <dbReference type="SAM" id="Phobius"/>
    </source>
</evidence>
<dbReference type="EMBL" id="DPOP01000016">
    <property type="protein sequence ID" value="HCW65868.1"/>
    <property type="molecule type" value="Genomic_DNA"/>
</dbReference>
<feature type="transmembrane region" description="Helical" evidence="7">
    <location>
        <begin position="42"/>
        <end position="64"/>
    </location>
</feature>
<evidence type="ECO:0000259" key="8">
    <source>
        <dbReference type="PROSITE" id="PS50850"/>
    </source>
</evidence>
<dbReference type="InterPro" id="IPR036259">
    <property type="entry name" value="MFS_trans_sf"/>
</dbReference>
<dbReference type="EMBL" id="DOOG01000015">
    <property type="protein sequence ID" value="HBU96545.1"/>
    <property type="molecule type" value="Genomic_DNA"/>
</dbReference>
<evidence type="ECO:0000313" key="11">
    <source>
        <dbReference type="Proteomes" id="UP000264179"/>
    </source>
</evidence>
<protein>
    <submittedName>
        <fullName evidence="9">MFS transporter</fullName>
    </submittedName>
</protein>
<evidence type="ECO:0000256" key="3">
    <source>
        <dbReference type="ARBA" id="ARBA00022475"/>
    </source>
</evidence>
<name>A0A358HMX8_9PROT</name>
<dbReference type="Pfam" id="PF07690">
    <property type="entry name" value="MFS_1"/>
    <property type="match status" value="1"/>
</dbReference>
<dbReference type="InterPro" id="IPR020846">
    <property type="entry name" value="MFS_dom"/>
</dbReference>
<feature type="transmembrane region" description="Helical" evidence="7">
    <location>
        <begin position="76"/>
        <end position="95"/>
    </location>
</feature>
<dbReference type="GO" id="GO:0022857">
    <property type="term" value="F:transmembrane transporter activity"/>
    <property type="evidence" value="ECO:0007669"/>
    <property type="project" value="InterPro"/>
</dbReference>
<evidence type="ECO:0000256" key="5">
    <source>
        <dbReference type="ARBA" id="ARBA00022989"/>
    </source>
</evidence>
<organism evidence="9 12">
    <name type="scientific">Thalassospira lucentensis</name>
    <dbReference type="NCBI Taxonomy" id="168935"/>
    <lineage>
        <taxon>Bacteria</taxon>
        <taxon>Pseudomonadati</taxon>
        <taxon>Pseudomonadota</taxon>
        <taxon>Alphaproteobacteria</taxon>
        <taxon>Rhodospirillales</taxon>
        <taxon>Thalassospiraceae</taxon>
        <taxon>Thalassospira</taxon>
    </lineage>
</organism>
<dbReference type="Gene3D" id="1.20.1250.20">
    <property type="entry name" value="MFS general substrate transporter like domains"/>
    <property type="match status" value="1"/>
</dbReference>
<feature type="transmembrane region" description="Helical" evidence="7">
    <location>
        <begin position="373"/>
        <end position="391"/>
    </location>
</feature>
<comment type="caution">
    <text evidence="9">The sequence shown here is derived from an EMBL/GenBank/DDBJ whole genome shotgun (WGS) entry which is preliminary data.</text>
</comment>
<evidence type="ECO:0000256" key="1">
    <source>
        <dbReference type="ARBA" id="ARBA00004651"/>
    </source>
</evidence>
<evidence type="ECO:0000313" key="9">
    <source>
        <dbReference type="EMBL" id="HBU96545.1"/>
    </source>
</evidence>
<feature type="transmembrane region" description="Helical" evidence="7">
    <location>
        <begin position="281"/>
        <end position="299"/>
    </location>
</feature>
<dbReference type="AlphaFoldDB" id="A0A358HMX8"/>
<evidence type="ECO:0000256" key="4">
    <source>
        <dbReference type="ARBA" id="ARBA00022692"/>
    </source>
</evidence>
<dbReference type="SUPFAM" id="SSF103473">
    <property type="entry name" value="MFS general substrate transporter"/>
    <property type="match status" value="1"/>
</dbReference>